<evidence type="ECO:0000313" key="1">
    <source>
        <dbReference type="EMBL" id="KAI1608172.1"/>
    </source>
</evidence>
<proteinExistence type="predicted"/>
<dbReference type="EMBL" id="MU404364">
    <property type="protein sequence ID" value="KAI1608172.1"/>
    <property type="molecule type" value="Genomic_DNA"/>
</dbReference>
<gene>
    <name evidence="1" type="ORF">EDD36DRAFT_500128</name>
</gene>
<dbReference type="AlphaFoldDB" id="A0AAN6DMD2"/>
<accession>A0AAN6DMD2</accession>
<comment type="caution">
    <text evidence="1">The sequence shown here is derived from an EMBL/GenBank/DDBJ whole genome shotgun (WGS) entry which is preliminary data.</text>
</comment>
<protein>
    <submittedName>
        <fullName evidence="1">Uncharacterized protein</fullName>
    </submittedName>
</protein>
<organism evidence="1 2">
    <name type="scientific">Exophiala viscosa</name>
    <dbReference type="NCBI Taxonomy" id="2486360"/>
    <lineage>
        <taxon>Eukaryota</taxon>
        <taxon>Fungi</taxon>
        <taxon>Dikarya</taxon>
        <taxon>Ascomycota</taxon>
        <taxon>Pezizomycotina</taxon>
        <taxon>Eurotiomycetes</taxon>
        <taxon>Chaetothyriomycetidae</taxon>
        <taxon>Chaetothyriales</taxon>
        <taxon>Herpotrichiellaceae</taxon>
        <taxon>Exophiala</taxon>
    </lineage>
</organism>
<dbReference type="Proteomes" id="UP001203852">
    <property type="component" value="Unassembled WGS sequence"/>
</dbReference>
<keyword evidence="2" id="KW-1185">Reference proteome</keyword>
<name>A0AAN6DMD2_9EURO</name>
<reference evidence="1" key="1">
    <citation type="journal article" date="2022" name="bioRxiv">
        <title>Deciphering the potential niche of two novel black yeast fungi from a biological soil crust based on their genomes, phenotypes, and melanin regulation.</title>
        <authorList>
            <consortium name="DOE Joint Genome Institute"/>
            <person name="Carr E.C."/>
            <person name="Barton Q."/>
            <person name="Grambo S."/>
            <person name="Sullivan M."/>
            <person name="Renfro C.M."/>
            <person name="Kuo A."/>
            <person name="Pangilinan J."/>
            <person name="Lipzen A."/>
            <person name="Keymanesh K."/>
            <person name="Savage E."/>
            <person name="Barry K."/>
            <person name="Grigoriev I.V."/>
            <person name="Riekhof W.R."/>
            <person name="Harris S.S."/>
        </authorList>
    </citation>
    <scope>NUCLEOTIDE SEQUENCE</scope>
    <source>
        <strain evidence="1">JF 03-4F</strain>
    </source>
</reference>
<sequence>MSQVGYLRVQLSPTGSVEDFDAWRLKTFQQIPGTTQQKFLTATDDPDPAKPYRSEVVYDIEDITKLDLDKLLQEWSSPVATITLVLYKRMDFAAHDGKEIPPEDGVIVANSLTPENDPDVLEDYHAWYRDEHIHKLMQIPGWRTGSRYQLLDRRGECAEYVGPFMAVHQYDRENGLGGPEFLKSVLSDWTKKIDKRMAKRPHRRVFKIDRCTLY</sequence>
<evidence type="ECO:0000313" key="2">
    <source>
        <dbReference type="Proteomes" id="UP001203852"/>
    </source>
</evidence>